<feature type="domain" description="SH3b" evidence="1">
    <location>
        <begin position="49"/>
        <end position="112"/>
    </location>
</feature>
<dbReference type="Pfam" id="PF06347">
    <property type="entry name" value="SH3_4"/>
    <property type="match status" value="1"/>
</dbReference>
<dbReference type="SMART" id="SM00287">
    <property type="entry name" value="SH3b"/>
    <property type="match status" value="1"/>
</dbReference>
<dbReference type="RefSeq" id="WP_282218407.1">
    <property type="nucleotide sequence ID" value="NZ_CP118246.1"/>
</dbReference>
<name>A0ABY7YL64_9HYPH</name>
<dbReference type="InterPro" id="IPR010466">
    <property type="entry name" value="DUF1058"/>
</dbReference>
<accession>A0ABY7YL64</accession>
<protein>
    <submittedName>
        <fullName evidence="2">SH3 domain-containing protein</fullName>
    </submittedName>
</protein>
<keyword evidence="3" id="KW-1185">Reference proteome</keyword>
<proteinExistence type="predicted"/>
<organism evidence="2 3">
    <name type="scientific">Devosia algicola</name>
    <dbReference type="NCBI Taxonomy" id="3026418"/>
    <lineage>
        <taxon>Bacteria</taxon>
        <taxon>Pseudomonadati</taxon>
        <taxon>Pseudomonadota</taxon>
        <taxon>Alphaproteobacteria</taxon>
        <taxon>Hyphomicrobiales</taxon>
        <taxon>Devosiaceae</taxon>
        <taxon>Devosia</taxon>
    </lineage>
</organism>
<dbReference type="EMBL" id="CP118246">
    <property type="protein sequence ID" value="WDR01998.1"/>
    <property type="molecule type" value="Genomic_DNA"/>
</dbReference>
<gene>
    <name evidence="2" type="ORF">PSQ19_15095</name>
</gene>
<dbReference type="Gene3D" id="2.30.30.40">
    <property type="entry name" value="SH3 Domains"/>
    <property type="match status" value="1"/>
</dbReference>
<evidence type="ECO:0000259" key="1">
    <source>
        <dbReference type="SMART" id="SM00287"/>
    </source>
</evidence>
<evidence type="ECO:0000313" key="3">
    <source>
        <dbReference type="Proteomes" id="UP001220530"/>
    </source>
</evidence>
<dbReference type="InterPro" id="IPR003646">
    <property type="entry name" value="SH3-like_bac-type"/>
</dbReference>
<reference evidence="2 3" key="1">
    <citation type="submission" date="2023-02" db="EMBL/GenBank/DDBJ databases">
        <title>Devosia algicola sp. nov., isolated from the phycosphere of marine algae.</title>
        <authorList>
            <person name="Kim J.M."/>
            <person name="Lee J.K."/>
            <person name="Choi B.J."/>
            <person name="Bayburt H."/>
            <person name="Jeon C.O."/>
        </authorList>
    </citation>
    <scope>NUCLEOTIDE SEQUENCE [LARGE SCALE GENOMIC DNA]</scope>
    <source>
        <strain evidence="2 3">G20-9</strain>
    </source>
</reference>
<dbReference type="Proteomes" id="UP001220530">
    <property type="component" value="Chromosome"/>
</dbReference>
<evidence type="ECO:0000313" key="2">
    <source>
        <dbReference type="EMBL" id="WDR01998.1"/>
    </source>
</evidence>
<sequence>MFDSMLPKPLLVPLRLLAAWRVGLIWVLVLVGTSLPVMAQDNPSGLPLPRFASTRSDPINVRVGPGTKYDVAWIYLKAGIPIEIIAEFDTWRKVRDVDGQTGWIHQNLLSGNRAAYVKAGGASGEVPMLSSAAPDASPRANLQDGLRVQLNECDGDYCQVTASLSARARSQPNLHRLC</sequence>